<dbReference type="GO" id="GO:0000270">
    <property type="term" value="P:peptidoglycan metabolic process"/>
    <property type="evidence" value="ECO:0007669"/>
    <property type="project" value="TreeGrafter"/>
</dbReference>
<dbReference type="InterPro" id="IPR003848">
    <property type="entry name" value="DUF218"/>
</dbReference>
<dbReference type="InterPro" id="IPR014729">
    <property type="entry name" value="Rossmann-like_a/b/a_fold"/>
</dbReference>
<dbReference type="InterPro" id="IPR051599">
    <property type="entry name" value="Cell_Envelope_Assoc"/>
</dbReference>
<proteinExistence type="predicted"/>
<dbReference type="CDD" id="cd06259">
    <property type="entry name" value="YdcF-like"/>
    <property type="match status" value="1"/>
</dbReference>
<dbReference type="STRING" id="1123404.SAMN02745784_01997"/>
<reference evidence="4" key="1">
    <citation type="submission" date="2016-11" db="EMBL/GenBank/DDBJ databases">
        <authorList>
            <person name="Varghese N."/>
            <person name="Submissions S."/>
        </authorList>
    </citation>
    <scope>NUCLEOTIDE SEQUENCE [LARGE SCALE GENOMIC DNA]</scope>
    <source>
        <strain evidence="4">DSM 18095</strain>
    </source>
</reference>
<dbReference type="Proteomes" id="UP000184114">
    <property type="component" value="Unassembled WGS sequence"/>
</dbReference>
<sequence>MKRLIYRIAKSVLFISFLIFILIESLIIIGGRRTPDVKVDYVIVLGARLYGDIPSPALLERLKVAKDYLIDNTDVKVVVSGGQGLDEDIAEAYAMKKYLINNGIEKDRIIVEDKSTTTFENLKFSLDKIKETNDNNNISLLIASNRYHIFRAKLLAKRLGAIPYGLPAKTPLIIVLQSYIREFLAVIKSYFIDRVRV</sequence>
<dbReference type="Pfam" id="PF02698">
    <property type="entry name" value="DUF218"/>
    <property type="match status" value="1"/>
</dbReference>
<dbReference type="Gene3D" id="3.40.50.620">
    <property type="entry name" value="HUPs"/>
    <property type="match status" value="1"/>
</dbReference>
<feature type="transmembrane region" description="Helical" evidence="1">
    <location>
        <begin position="12"/>
        <end position="31"/>
    </location>
</feature>
<organism evidence="3 4">
    <name type="scientific">Tissierella praeacuta DSM 18095</name>
    <dbReference type="NCBI Taxonomy" id="1123404"/>
    <lineage>
        <taxon>Bacteria</taxon>
        <taxon>Bacillati</taxon>
        <taxon>Bacillota</taxon>
        <taxon>Tissierellia</taxon>
        <taxon>Tissierellales</taxon>
        <taxon>Tissierellaceae</taxon>
        <taxon>Tissierella</taxon>
    </lineage>
</organism>
<dbReference type="GO" id="GO:0043164">
    <property type="term" value="P:Gram-negative-bacterium-type cell wall biogenesis"/>
    <property type="evidence" value="ECO:0007669"/>
    <property type="project" value="TreeGrafter"/>
</dbReference>
<keyword evidence="4" id="KW-1185">Reference proteome</keyword>
<dbReference type="GO" id="GO:0005886">
    <property type="term" value="C:plasma membrane"/>
    <property type="evidence" value="ECO:0007669"/>
    <property type="project" value="TreeGrafter"/>
</dbReference>
<dbReference type="GeneID" id="90994481"/>
<name>A0A1M4WUD3_9FIRM</name>
<protein>
    <submittedName>
        <fullName evidence="3">Uncharacterized SAM-binding protein YcdF, DUF218 family</fullName>
    </submittedName>
</protein>
<accession>A0A1M4WUD3</accession>
<dbReference type="PANTHER" id="PTHR30336">
    <property type="entry name" value="INNER MEMBRANE PROTEIN, PROBABLE PERMEASE"/>
    <property type="match status" value="1"/>
</dbReference>
<evidence type="ECO:0000256" key="1">
    <source>
        <dbReference type="SAM" id="Phobius"/>
    </source>
</evidence>
<keyword evidence="1" id="KW-0472">Membrane</keyword>
<dbReference type="AlphaFoldDB" id="A0A1M4WUD3"/>
<keyword evidence="1" id="KW-0812">Transmembrane</keyword>
<keyword evidence="1" id="KW-1133">Transmembrane helix</keyword>
<dbReference type="EMBL" id="FQTY01000008">
    <property type="protein sequence ID" value="SHE84869.1"/>
    <property type="molecule type" value="Genomic_DNA"/>
</dbReference>
<evidence type="ECO:0000259" key="2">
    <source>
        <dbReference type="Pfam" id="PF02698"/>
    </source>
</evidence>
<evidence type="ECO:0000313" key="3">
    <source>
        <dbReference type="EMBL" id="SHE84869.1"/>
    </source>
</evidence>
<evidence type="ECO:0000313" key="4">
    <source>
        <dbReference type="Proteomes" id="UP000184114"/>
    </source>
</evidence>
<gene>
    <name evidence="3" type="ORF">SAMN02745784_01997</name>
</gene>
<feature type="domain" description="DUF218" evidence="2">
    <location>
        <begin position="40"/>
        <end position="172"/>
    </location>
</feature>
<dbReference type="PANTHER" id="PTHR30336:SF4">
    <property type="entry name" value="ENVELOPE BIOGENESIS FACTOR ELYC"/>
    <property type="match status" value="1"/>
</dbReference>
<dbReference type="RefSeq" id="WP_072975971.1">
    <property type="nucleotide sequence ID" value="NZ_FQTY01000008.1"/>
</dbReference>